<dbReference type="InterPro" id="IPR013785">
    <property type="entry name" value="Aldolase_TIM"/>
</dbReference>
<sequence length="387" mass="43319">MSNSVQTGHVENLIKTTQGVCSHCYRVVDAVVFERDGEVFIRKHCSEHGDSEGQVESDPEFFRRHTYRPGLDPLLPLDTTIVPITHRCNIACRFCYVPEIERPDPERTDILERCRDLQGILALGGREPTMRSDLPEIIQDLKAMGKTVVLLTNGLKLGKPDYVKALKESGLDRVVLSIGSLEPCFYEEWEGHNHLDRKLMALDNMRAVNLQGSISATLTRGQNDNQLGPLWRLCLDYADIITSFRVRSSANVVRGETIPRIFLSELVNLVAQAFGIESTELREGYARGSGYRTALSFKAVAHLREGKSGLELDYVDCDPAWYRTDASFDSFYAPTAESNAILVSLASWPDRTNIDLSEGCNTAHVTESHGVLPFYECVVRGENDVSY</sequence>
<feature type="domain" description="HMPTM N-terminal zinc ribbon" evidence="7">
    <location>
        <begin position="14"/>
        <end position="52"/>
    </location>
</feature>
<keyword evidence="5" id="KW-0411">Iron-sulfur</keyword>
<dbReference type="AlphaFoldDB" id="A0A6N8EJK6"/>
<keyword evidence="9" id="KW-1185">Reference proteome</keyword>
<dbReference type="GO" id="GO:0046872">
    <property type="term" value="F:metal ion binding"/>
    <property type="evidence" value="ECO:0007669"/>
    <property type="project" value="UniProtKB-KW"/>
</dbReference>
<dbReference type="Pfam" id="PF23545">
    <property type="entry name" value="Zn_ribbon_HMPTM"/>
    <property type="match status" value="1"/>
</dbReference>
<evidence type="ECO:0000259" key="7">
    <source>
        <dbReference type="Pfam" id="PF23545"/>
    </source>
</evidence>
<evidence type="ECO:0000256" key="3">
    <source>
        <dbReference type="ARBA" id="ARBA00022723"/>
    </source>
</evidence>
<dbReference type="RefSeq" id="WP_155451733.1">
    <property type="nucleotide sequence ID" value="NZ_WNKT01000098.1"/>
</dbReference>
<dbReference type="InterPro" id="IPR007197">
    <property type="entry name" value="rSAM"/>
</dbReference>
<keyword evidence="3" id="KW-0479">Metal-binding</keyword>
<dbReference type="Gene3D" id="3.20.20.70">
    <property type="entry name" value="Aldolase class I"/>
    <property type="match status" value="1"/>
</dbReference>
<evidence type="ECO:0000256" key="5">
    <source>
        <dbReference type="ARBA" id="ARBA00023014"/>
    </source>
</evidence>
<dbReference type="SFLD" id="SFLDG01067">
    <property type="entry name" value="SPASM/twitch_domain_containing"/>
    <property type="match status" value="1"/>
</dbReference>
<comment type="cofactor">
    <cofactor evidence="1">
        <name>[4Fe-4S] cluster</name>
        <dbReference type="ChEBI" id="CHEBI:49883"/>
    </cofactor>
</comment>
<dbReference type="CDD" id="cd01335">
    <property type="entry name" value="Radical_SAM"/>
    <property type="match status" value="1"/>
</dbReference>
<dbReference type="GO" id="GO:0051536">
    <property type="term" value="F:iron-sulfur cluster binding"/>
    <property type="evidence" value="ECO:0007669"/>
    <property type="project" value="UniProtKB-KW"/>
</dbReference>
<gene>
    <name evidence="8" type="ORF">GJ668_19415</name>
</gene>
<proteinExistence type="predicted"/>
<keyword evidence="4" id="KW-0408">Iron</keyword>
<comment type="caution">
    <text evidence="8">The sequence shown here is derived from an EMBL/GenBank/DDBJ whole genome shotgun (WGS) entry which is preliminary data.</text>
</comment>
<evidence type="ECO:0000259" key="6">
    <source>
        <dbReference type="Pfam" id="PF04055"/>
    </source>
</evidence>
<dbReference type="PANTHER" id="PTHR43306">
    <property type="entry name" value="7,8-DIHYDRO-6-HYDROXYMETHYLPTERIN DIMETHYLTRANSFERASE"/>
    <property type="match status" value="1"/>
</dbReference>
<reference evidence="8 9" key="1">
    <citation type="submission" date="2019-11" db="EMBL/GenBank/DDBJ databases">
        <title>Whole-genome sequence of the anaerobic purple sulfur bacterium Allochromatium palmeri DSM 15591.</title>
        <authorList>
            <person name="Kyndt J.A."/>
            <person name="Meyer T.E."/>
        </authorList>
    </citation>
    <scope>NUCLEOTIDE SEQUENCE [LARGE SCALE GENOMIC DNA]</scope>
    <source>
        <strain evidence="8 9">DSM 15591</strain>
    </source>
</reference>
<evidence type="ECO:0000256" key="1">
    <source>
        <dbReference type="ARBA" id="ARBA00001966"/>
    </source>
</evidence>
<dbReference type="InterPro" id="IPR058240">
    <property type="entry name" value="rSAM_sf"/>
</dbReference>
<evidence type="ECO:0000256" key="4">
    <source>
        <dbReference type="ARBA" id="ARBA00023004"/>
    </source>
</evidence>
<dbReference type="PANTHER" id="PTHR43306:SF1">
    <property type="entry name" value="7,8-DIHYDRO-6-HYDROXYMETHYLPTERIN DIMETHYLTRANSFERASE"/>
    <property type="match status" value="1"/>
</dbReference>
<evidence type="ECO:0000256" key="2">
    <source>
        <dbReference type="ARBA" id="ARBA00022691"/>
    </source>
</evidence>
<keyword evidence="2" id="KW-0949">S-adenosyl-L-methionine</keyword>
<dbReference type="InterPro" id="IPR056488">
    <property type="entry name" value="Zn_ribbon_HMPTM"/>
</dbReference>
<dbReference type="InterPro" id="IPR034474">
    <property type="entry name" value="Methyltransferase_Class_D"/>
</dbReference>
<dbReference type="Pfam" id="PF04055">
    <property type="entry name" value="Radical_SAM"/>
    <property type="match status" value="1"/>
</dbReference>
<name>A0A6N8EJK6_9GAMM</name>
<dbReference type="SUPFAM" id="SSF102114">
    <property type="entry name" value="Radical SAM enzymes"/>
    <property type="match status" value="1"/>
</dbReference>
<feature type="domain" description="Radical SAM core" evidence="6">
    <location>
        <begin position="82"/>
        <end position="227"/>
    </location>
</feature>
<evidence type="ECO:0000313" key="8">
    <source>
        <dbReference type="EMBL" id="MTW23198.1"/>
    </source>
</evidence>
<evidence type="ECO:0000313" key="9">
    <source>
        <dbReference type="Proteomes" id="UP000434044"/>
    </source>
</evidence>
<organism evidence="8 9">
    <name type="scientific">Allochromatium palmeri</name>
    <dbReference type="NCBI Taxonomy" id="231048"/>
    <lineage>
        <taxon>Bacteria</taxon>
        <taxon>Pseudomonadati</taxon>
        <taxon>Pseudomonadota</taxon>
        <taxon>Gammaproteobacteria</taxon>
        <taxon>Chromatiales</taxon>
        <taxon>Chromatiaceae</taxon>
        <taxon>Allochromatium</taxon>
    </lineage>
</organism>
<dbReference type="GO" id="GO:0003824">
    <property type="term" value="F:catalytic activity"/>
    <property type="evidence" value="ECO:0007669"/>
    <property type="project" value="InterPro"/>
</dbReference>
<dbReference type="EMBL" id="WNKT01000098">
    <property type="protein sequence ID" value="MTW23198.1"/>
    <property type="molecule type" value="Genomic_DNA"/>
</dbReference>
<dbReference type="SFLD" id="SFLDS00029">
    <property type="entry name" value="Radical_SAM"/>
    <property type="match status" value="1"/>
</dbReference>
<dbReference type="Proteomes" id="UP000434044">
    <property type="component" value="Unassembled WGS sequence"/>
</dbReference>
<dbReference type="OrthoDB" id="7690664at2"/>
<accession>A0A6N8EJK6</accession>
<protein>
    <submittedName>
        <fullName evidence="8">Radical SAM protein</fullName>
    </submittedName>
</protein>